<dbReference type="SUPFAM" id="SSF55909">
    <property type="entry name" value="Pentein"/>
    <property type="match status" value="1"/>
</dbReference>
<dbReference type="Gene3D" id="3.75.10.10">
    <property type="entry name" value="L-arginine/glycine Amidinotransferase, Chain A"/>
    <property type="match status" value="1"/>
</dbReference>
<proteinExistence type="predicted"/>
<dbReference type="GO" id="GO:0047632">
    <property type="term" value="F:agmatine deiminase activity"/>
    <property type="evidence" value="ECO:0007669"/>
    <property type="project" value="TreeGrafter"/>
</dbReference>
<comment type="caution">
    <text evidence="2">The sequence shown here is derived from an EMBL/GenBank/DDBJ whole genome shotgun (WGS) entry which is preliminary data.</text>
</comment>
<protein>
    <submittedName>
        <fullName evidence="2">Agmatine deiminase family protein</fullName>
    </submittedName>
</protein>
<gene>
    <name evidence="2" type="ORF">V2H45_06720</name>
</gene>
<evidence type="ECO:0000313" key="2">
    <source>
        <dbReference type="EMBL" id="MEE3716432.1"/>
    </source>
</evidence>
<dbReference type="PANTHER" id="PTHR31377">
    <property type="entry name" value="AGMATINE DEIMINASE-RELATED"/>
    <property type="match status" value="1"/>
</dbReference>
<sequence>MSEDLNMDSDRPTPQALGFCQPAEWEPHTACWLAFPSDRDLWLEDLEAAQAEFIALARAIAQSEPIEILVPNLEIEAIAKAALKDIPVRFHLIPFGDIWMRDISPIFTTKHQEKSQENTTAALTFQWNGWGHKYMLEGDDLVAERIAKSLQIPTFQFPWVLEGGAVEVDGQGTCLTTKQCLLNPNRNPEMSQAEIESGLKQALGVRKILWIESGLLNDHTDGHIDTIARFVAPSVVMCMQAASTEDPNYQVLEDIAEQLSRFTDARDRPLTVVRIPSPGLVLDSDGEIMPASYLNFYIANGGVIVPTYDSPFDRQAVEAISAHFPNRTTVGLSAKTILLGGGAFHCITCHQPA</sequence>
<reference evidence="2" key="1">
    <citation type="submission" date="2024-01" db="EMBL/GenBank/DDBJ databases">
        <title>Bank of Algae and Cyanobacteria of the Azores (BACA) strain genomes.</title>
        <authorList>
            <person name="Luz R."/>
            <person name="Cordeiro R."/>
            <person name="Fonseca A."/>
            <person name="Goncalves V."/>
        </authorList>
    </citation>
    <scope>NUCLEOTIDE SEQUENCE</scope>
    <source>
        <strain evidence="2">BACA0141</strain>
    </source>
</reference>
<accession>A0AAW9PUM5</accession>
<keyword evidence="1" id="KW-0378">Hydrolase</keyword>
<dbReference type="GO" id="GO:0004668">
    <property type="term" value="F:protein-arginine deiminase activity"/>
    <property type="evidence" value="ECO:0007669"/>
    <property type="project" value="InterPro"/>
</dbReference>
<name>A0AAW9PUM5_9CYAN</name>
<dbReference type="EMBL" id="JAZBJZ010000019">
    <property type="protein sequence ID" value="MEE3716432.1"/>
    <property type="molecule type" value="Genomic_DNA"/>
</dbReference>
<dbReference type="InterPro" id="IPR007466">
    <property type="entry name" value="Peptidyl-Arg-deiminase_porph"/>
</dbReference>
<keyword evidence="3" id="KW-1185">Reference proteome</keyword>
<dbReference type="Proteomes" id="UP001333818">
    <property type="component" value="Unassembled WGS sequence"/>
</dbReference>
<organism evidence="2 3">
    <name type="scientific">Tumidithrix elongata BACA0141</name>
    <dbReference type="NCBI Taxonomy" id="2716417"/>
    <lineage>
        <taxon>Bacteria</taxon>
        <taxon>Bacillati</taxon>
        <taxon>Cyanobacteriota</taxon>
        <taxon>Cyanophyceae</taxon>
        <taxon>Pseudanabaenales</taxon>
        <taxon>Pseudanabaenaceae</taxon>
        <taxon>Tumidithrix</taxon>
        <taxon>Tumidithrix elongata</taxon>
    </lineage>
</organism>
<dbReference type="GO" id="GO:0009446">
    <property type="term" value="P:putrescine biosynthetic process"/>
    <property type="evidence" value="ECO:0007669"/>
    <property type="project" value="InterPro"/>
</dbReference>
<dbReference type="RefSeq" id="WP_330482861.1">
    <property type="nucleotide sequence ID" value="NZ_JAZBJZ010000019.1"/>
</dbReference>
<dbReference type="Pfam" id="PF04371">
    <property type="entry name" value="PAD_porph"/>
    <property type="match status" value="1"/>
</dbReference>
<evidence type="ECO:0000313" key="3">
    <source>
        <dbReference type="Proteomes" id="UP001333818"/>
    </source>
</evidence>
<dbReference type="PANTHER" id="PTHR31377:SF0">
    <property type="entry name" value="AGMATINE DEIMINASE-RELATED"/>
    <property type="match status" value="1"/>
</dbReference>
<dbReference type="AlphaFoldDB" id="A0AAW9PUM5"/>
<evidence type="ECO:0000256" key="1">
    <source>
        <dbReference type="ARBA" id="ARBA00022801"/>
    </source>
</evidence>